<dbReference type="eggNOG" id="ENOG5032ZTU">
    <property type="taxonomic scope" value="Bacteria"/>
</dbReference>
<reference evidence="2 3" key="1">
    <citation type="submission" date="2015-09" db="EMBL/GenBank/DDBJ databases">
        <authorList>
            <consortium name="Pathogen Informatics"/>
        </authorList>
    </citation>
    <scope>NUCLEOTIDE SEQUENCE [LARGE SCALE GENOMIC DNA]</scope>
    <source>
        <strain evidence="2 3">2789STDY5834863</strain>
    </source>
</reference>
<organism evidence="2 3">
    <name type="scientific">Blautia wexlerae</name>
    <dbReference type="NCBI Taxonomy" id="418240"/>
    <lineage>
        <taxon>Bacteria</taxon>
        <taxon>Bacillati</taxon>
        <taxon>Bacillota</taxon>
        <taxon>Clostridia</taxon>
        <taxon>Lachnospirales</taxon>
        <taxon>Lachnospiraceae</taxon>
        <taxon>Blautia</taxon>
    </lineage>
</organism>
<name>A0A173YXD5_9FIRM</name>
<evidence type="ECO:0000256" key="1">
    <source>
        <dbReference type="SAM" id="Phobius"/>
    </source>
</evidence>
<dbReference type="EMBL" id="CYZN01000004">
    <property type="protein sequence ID" value="CUN68872.1"/>
    <property type="molecule type" value="Genomic_DNA"/>
</dbReference>
<protein>
    <recommendedName>
        <fullName evidence="4">DUF4367 domain-containing protein</fullName>
    </recommendedName>
</protein>
<dbReference type="RefSeq" id="WP_022381082.1">
    <property type="nucleotide sequence ID" value="NZ_AP031426.1"/>
</dbReference>
<proteinExistence type="predicted"/>
<accession>A0A173YXD5</accession>
<dbReference type="Proteomes" id="UP000095431">
    <property type="component" value="Unassembled WGS sequence"/>
</dbReference>
<keyword evidence="1" id="KW-0472">Membrane</keyword>
<feature type="transmembrane region" description="Helical" evidence="1">
    <location>
        <begin position="56"/>
        <end position="76"/>
    </location>
</feature>
<keyword evidence="1" id="KW-1133">Transmembrane helix</keyword>
<keyword evidence="1" id="KW-0812">Transmembrane</keyword>
<evidence type="ECO:0000313" key="2">
    <source>
        <dbReference type="EMBL" id="CUN68872.1"/>
    </source>
</evidence>
<dbReference type="AlphaFoldDB" id="A0A173YXD5"/>
<evidence type="ECO:0008006" key="4">
    <source>
        <dbReference type="Google" id="ProtNLM"/>
    </source>
</evidence>
<sequence length="264" mass="29500">MRRKNLLKELGIQKQADTSCNALDIDTENIRQRVYAKLDFADTERKQTTMRSKKKILPLLIAATLTIGATAVAATGKISMWTGSSASRADYTSLPTAEQVTKDIGYRPVLIDTFENGYCFKDGNIVKNSFKDDNANVIEKFKSVSFDYQKNGDVVSFEQQKFNSKLTPAGDIIATINGTNLYYVHYINKVVSDDYELTEQDKKDQASGKVVFSYDGSASQIEVSQVQSVNWNKDGIQYDLLQIDGKLSAGELADMAREVINNRR</sequence>
<gene>
    <name evidence="2" type="ORF">ERS852478_00807</name>
</gene>
<evidence type="ECO:0000313" key="3">
    <source>
        <dbReference type="Proteomes" id="UP000095431"/>
    </source>
</evidence>